<evidence type="ECO:0000313" key="1">
    <source>
        <dbReference type="EMBL" id="MEI5996321.1"/>
    </source>
</evidence>
<name>A0ABU8ILF4_9BURK</name>
<keyword evidence="2" id="KW-1185">Reference proteome</keyword>
<protein>
    <submittedName>
        <fullName evidence="1">FMN-binding negative transcriptional regulator</fullName>
    </submittedName>
</protein>
<gene>
    <name evidence="1" type="ORF">H3V53_03595</name>
</gene>
<organism evidence="1 2">
    <name type="scientific">Paraburkholderia bengalensis</name>
    <dbReference type="NCBI Taxonomy" id="2747562"/>
    <lineage>
        <taxon>Bacteria</taxon>
        <taxon>Pseudomonadati</taxon>
        <taxon>Pseudomonadota</taxon>
        <taxon>Betaproteobacteria</taxon>
        <taxon>Burkholderiales</taxon>
        <taxon>Burkholderiaceae</taxon>
        <taxon>Paraburkholderia</taxon>
    </lineage>
</organism>
<dbReference type="SUPFAM" id="SSF50475">
    <property type="entry name" value="FMN-binding split barrel"/>
    <property type="match status" value="1"/>
</dbReference>
<dbReference type="InterPro" id="IPR012349">
    <property type="entry name" value="Split_barrel_FMN-bd"/>
</dbReference>
<dbReference type="PANTHER" id="PTHR35802">
    <property type="entry name" value="PROTEASE SYNTHASE AND SPORULATION PROTEIN PAI 2"/>
    <property type="match status" value="1"/>
</dbReference>
<evidence type="ECO:0000313" key="2">
    <source>
        <dbReference type="Proteomes" id="UP001386437"/>
    </source>
</evidence>
<dbReference type="InterPro" id="IPR007396">
    <property type="entry name" value="TR_PAI2-type"/>
</dbReference>
<sequence length="211" mass="23878">MYVPAHFAPPDVESLRQLIVDHPLGALITNTGGELDANHIPFELDRNAGEHGILRAHVARSNSVWTEVKDGDEVLVIFRGDEAYVTPSWYPSKHEFHKQVPSWNYRVAHVHGRITVRDDEKYVRGVVARLTRTHEASQPKPWKMTDAEPEYLEMMLRNIVGIEIEVIRLGGKFKLSQNRELRDRVSLGEALKAQGDVELGQATLDSIQQTA</sequence>
<dbReference type="EMBL" id="JACFYJ010000003">
    <property type="protein sequence ID" value="MEI5996321.1"/>
    <property type="molecule type" value="Genomic_DNA"/>
</dbReference>
<comment type="caution">
    <text evidence="1">The sequence shown here is derived from an EMBL/GenBank/DDBJ whole genome shotgun (WGS) entry which is preliminary data.</text>
</comment>
<reference evidence="1 2" key="1">
    <citation type="journal article" date="2022" name="Arch. Microbiol.">
        <title>Paraburkholderia bengalensis sp. nov. isolated from roots of Oryza sativa, IR64.</title>
        <authorList>
            <person name="Nag P."/>
            <person name="Mondal N."/>
            <person name="Sarkar J."/>
            <person name="Das S."/>
        </authorList>
    </citation>
    <scope>NUCLEOTIDE SEQUENCE [LARGE SCALE GENOMIC DNA]</scope>
    <source>
        <strain evidence="1 2">IR64_4_BI</strain>
    </source>
</reference>
<proteinExistence type="predicted"/>
<dbReference type="Gene3D" id="2.30.110.10">
    <property type="entry name" value="Electron Transport, Fmn-binding Protein, Chain A"/>
    <property type="match status" value="1"/>
</dbReference>
<dbReference type="Pfam" id="PF04299">
    <property type="entry name" value="FMN_bind_2"/>
    <property type="match status" value="1"/>
</dbReference>
<dbReference type="Proteomes" id="UP001386437">
    <property type="component" value="Unassembled WGS sequence"/>
</dbReference>
<dbReference type="PIRSF" id="PIRSF010372">
    <property type="entry name" value="PaiB"/>
    <property type="match status" value="1"/>
</dbReference>
<dbReference type="RefSeq" id="WP_336596754.1">
    <property type="nucleotide sequence ID" value="NZ_JACFYJ010000003.1"/>
</dbReference>
<dbReference type="PANTHER" id="PTHR35802:SF1">
    <property type="entry name" value="PROTEASE SYNTHASE AND SPORULATION PROTEIN PAI 2"/>
    <property type="match status" value="1"/>
</dbReference>
<accession>A0ABU8ILF4</accession>